<proteinExistence type="predicted"/>
<dbReference type="Pfam" id="PF17167">
    <property type="entry name" value="Glyco_hydro_94"/>
    <property type="match status" value="1"/>
</dbReference>
<feature type="domain" description="Glycosyl hydrolase 94 catalytic" evidence="3">
    <location>
        <begin position="4"/>
        <end position="128"/>
    </location>
</feature>
<accession>A0A060CI91</accession>
<dbReference type="GO" id="GO:0005975">
    <property type="term" value="P:carbohydrate metabolic process"/>
    <property type="evidence" value="ECO:0007669"/>
    <property type="project" value="InterPro"/>
</dbReference>
<protein>
    <submittedName>
        <fullName evidence="4">CAZy families GH94|GT84 protein</fullName>
    </submittedName>
</protein>
<keyword evidence="2" id="KW-0808">Transferase</keyword>
<evidence type="ECO:0000259" key="3">
    <source>
        <dbReference type="Pfam" id="PF17167"/>
    </source>
</evidence>
<evidence type="ECO:0000313" key="4">
    <source>
        <dbReference type="EMBL" id="AIA92491.1"/>
    </source>
</evidence>
<dbReference type="InterPro" id="IPR012341">
    <property type="entry name" value="6hp_glycosidase-like_sf"/>
</dbReference>
<dbReference type="InterPro" id="IPR052047">
    <property type="entry name" value="GH94_Enzymes"/>
</dbReference>
<name>A0A060CI91_9BURK</name>
<evidence type="ECO:0000256" key="2">
    <source>
        <dbReference type="ARBA" id="ARBA00022679"/>
    </source>
</evidence>
<keyword evidence="1" id="KW-0328">Glycosyltransferase</keyword>
<dbReference type="GO" id="GO:0016757">
    <property type="term" value="F:glycosyltransferase activity"/>
    <property type="evidence" value="ECO:0007669"/>
    <property type="project" value="UniProtKB-KW"/>
</dbReference>
<dbReference type="InterPro" id="IPR033432">
    <property type="entry name" value="GH94_catalytic"/>
</dbReference>
<sequence>MRTRISDDYLWLPYAVAHYVEVTGDIEILDQDVPYLRGPALAPGQDEVFFTPEQSATTGTIFDHCRRALDRALSLLGERGLPLIGTGDWNDGLNRVGREGHGESVWLGWFLDANLRRFADIAEGQGEPRSHRAGDGGHSVFAPA</sequence>
<reference evidence="4" key="1">
    <citation type="journal article" date="2013" name="Environ. Microbiol.">
        <title>Seasonally variable intestinal metagenomes of the red palm weevil (Rhynchophorus ferrugineus).</title>
        <authorList>
            <person name="Jia S."/>
            <person name="Zhang X."/>
            <person name="Zhang G."/>
            <person name="Yin A."/>
            <person name="Zhang S."/>
            <person name="Li F."/>
            <person name="Wang L."/>
            <person name="Zhao D."/>
            <person name="Yun Q."/>
            <person name="Tala"/>
            <person name="Wang J."/>
            <person name="Sun G."/>
            <person name="Baabdullah M."/>
            <person name="Yu X."/>
            <person name="Hu S."/>
            <person name="Al-Mssallem I.S."/>
            <person name="Yu J."/>
        </authorList>
    </citation>
    <scope>NUCLEOTIDE SEQUENCE</scope>
</reference>
<dbReference type="PANTHER" id="PTHR37469">
    <property type="entry name" value="CELLOBIONIC ACID PHOSPHORYLASE-RELATED"/>
    <property type="match status" value="1"/>
</dbReference>
<dbReference type="EMBL" id="KF125168">
    <property type="protein sequence ID" value="AIA92491.1"/>
    <property type="molecule type" value="Genomic_DNA"/>
</dbReference>
<organism evidence="4">
    <name type="scientific">uncultured Burkholderia sp</name>
    <dbReference type="NCBI Taxonomy" id="188058"/>
    <lineage>
        <taxon>Bacteria</taxon>
        <taxon>Pseudomonadati</taxon>
        <taxon>Pseudomonadota</taxon>
        <taxon>Betaproteobacteria</taxon>
        <taxon>Burkholderiales</taxon>
        <taxon>Burkholderiaceae</taxon>
        <taxon>Burkholderia</taxon>
        <taxon>environmental samples</taxon>
    </lineage>
</organism>
<dbReference type="PANTHER" id="PTHR37469:SF2">
    <property type="entry name" value="CELLOBIONIC ACID PHOSPHORYLASE"/>
    <property type="match status" value="1"/>
</dbReference>
<dbReference type="SUPFAM" id="SSF48208">
    <property type="entry name" value="Six-hairpin glycosidases"/>
    <property type="match status" value="1"/>
</dbReference>
<evidence type="ECO:0000256" key="1">
    <source>
        <dbReference type="ARBA" id="ARBA00022676"/>
    </source>
</evidence>
<dbReference type="InterPro" id="IPR008928">
    <property type="entry name" value="6-hairpin_glycosidase_sf"/>
</dbReference>
<dbReference type="Gene3D" id="1.50.10.10">
    <property type="match status" value="1"/>
</dbReference>
<dbReference type="AlphaFoldDB" id="A0A060CI91"/>